<keyword evidence="8" id="KW-1185">Reference proteome</keyword>
<feature type="compositionally biased region" description="Low complexity" evidence="5">
    <location>
        <begin position="900"/>
        <end position="909"/>
    </location>
</feature>
<dbReference type="GO" id="GO:0015630">
    <property type="term" value="C:microtubule cytoskeleton"/>
    <property type="evidence" value="ECO:0007669"/>
    <property type="project" value="TreeGrafter"/>
</dbReference>
<evidence type="ECO:0000256" key="2">
    <source>
        <dbReference type="ARBA" id="ARBA00023175"/>
    </source>
</evidence>
<evidence type="ECO:0000313" key="8">
    <source>
        <dbReference type="Proteomes" id="UP001293254"/>
    </source>
</evidence>
<evidence type="ECO:0000256" key="4">
    <source>
        <dbReference type="SAM" id="Coils"/>
    </source>
</evidence>
<evidence type="ECO:0000259" key="6">
    <source>
        <dbReference type="PROSITE" id="PS50067"/>
    </source>
</evidence>
<comment type="caution">
    <text evidence="7">The sequence shown here is derived from an EMBL/GenBank/DDBJ whole genome shotgun (WGS) entry which is preliminary data.</text>
</comment>
<sequence>MGPEPEVNESGTGGLGTLKEDSGGTIPGRIEAVNGLAEGSYFSDVLQAKCGHYGDLPASKISELMKLGSLENTSTQSLFSVINMILDECIERKNENIPQRVASILKSVMLEIQERVSKQAQNMRKQSTLYKSREERHQSKIRALETLATGTTEENEVVMNQLRQMKIEKTKIEEVLKLEQQDLTILRQDKDRCESLILSLEEEIRLAKKDYEEKCFQLEARAEETKDKLLKKTLELEHLLTDSRNKVKELEDFSESKFLRWKRKEQGYRHFIDSQFESLQDLRLASESIKQEVSKIKNVYAEEFYHFGVNMKGLIDAAQNYHSVLEENRKLYNEVQDLKGNIRVYCRIRPFLPGQSRKQTTIQYIGENGELVVINPLKPGKDSHRLFKFNKVFGPATTQEEVFRDTQPLIRSVLDGYNVCIFAYGQTGSGKTYTMTGPNVTSVVDWGVNYRALNDLFNISQNRHSSITYEVGVQMVEIYNEQGAVFPPRTCNIVISILPFTCFPFGWLNYTILLFMVSIDLHTLGIWNTSQPNGLAVPDASMHPVKSTSDVLELMNIGLMNRAVGATALNERSSRSHSILTVHVRGTDLETNAVLRGCLHLVDLAGSERVDRSEATGDRLREAQHINKSLSALGDVIFALAQKNPHVPYRNSKLTQVLQSSLGGQAKTLMFVQLNPDVESYSETISTLKFAERVSGVELGAARSNKEGRGVRELMEQVSTLKDAVAKKDEEIVRLRLLKTNGNYSIGVGRSSQQLSGVKSSDGKAASDMDYSSEYSDKHSDAGSQQSVDDFRHHKEFFQQSNLAVVGGTENYPEDVESNLNLADEGKSPNGGMRFLESGDADTEEKLSDMSDGVLSMGTQPDASINSIPESAKPSADTTEKRNVRVELPRPPTKQGQAGSSRLSLSRSSTKVPSSKRATLGGSSAVKLPKNWH</sequence>
<feature type="region of interest" description="Disordered" evidence="5">
    <location>
        <begin position="749"/>
        <end position="786"/>
    </location>
</feature>
<dbReference type="FunFam" id="3.40.850.10:FF:000111">
    <property type="entry name" value="p-loop nucleoside triphosphate hydrolase superfamily protein with CH (Calponin Homology) domain"/>
    <property type="match status" value="1"/>
</dbReference>
<dbReference type="GO" id="GO:0003777">
    <property type="term" value="F:microtubule motor activity"/>
    <property type="evidence" value="ECO:0007669"/>
    <property type="project" value="InterPro"/>
</dbReference>
<dbReference type="AlphaFoldDB" id="A0AAE1Y327"/>
<proteinExistence type="inferred from homology"/>
<feature type="region of interest" description="Disordered" evidence="5">
    <location>
        <begin position="820"/>
        <end position="933"/>
    </location>
</feature>
<name>A0AAE1Y327_9LAMI</name>
<dbReference type="PANTHER" id="PTHR47972:SF14">
    <property type="entry name" value="KINESIN-LIKE PROTEIN KIN-14J"/>
    <property type="match status" value="1"/>
</dbReference>
<evidence type="ECO:0000313" key="7">
    <source>
        <dbReference type="EMBL" id="KAK4422602.1"/>
    </source>
</evidence>
<feature type="compositionally biased region" description="Polar residues" evidence="5">
    <location>
        <begin position="749"/>
        <end position="759"/>
    </location>
</feature>
<keyword evidence="4" id="KW-0175">Coiled coil</keyword>
<dbReference type="InterPro" id="IPR001752">
    <property type="entry name" value="Kinesin_motor_dom"/>
</dbReference>
<dbReference type="PRINTS" id="PR00380">
    <property type="entry name" value="KINESINHEAVY"/>
</dbReference>
<accession>A0AAE1Y327</accession>
<dbReference type="Pfam" id="PF00225">
    <property type="entry name" value="Kinesin"/>
    <property type="match status" value="1"/>
</dbReference>
<feature type="region of interest" description="Disordered" evidence="5">
    <location>
        <begin position="1"/>
        <end position="24"/>
    </location>
</feature>
<dbReference type="GO" id="GO:0005524">
    <property type="term" value="F:ATP binding"/>
    <property type="evidence" value="ECO:0007669"/>
    <property type="project" value="UniProtKB-UniRule"/>
</dbReference>
<keyword evidence="2 3" id="KW-0505">Motor protein</keyword>
<organism evidence="7 8">
    <name type="scientific">Sesamum alatum</name>
    <dbReference type="NCBI Taxonomy" id="300844"/>
    <lineage>
        <taxon>Eukaryota</taxon>
        <taxon>Viridiplantae</taxon>
        <taxon>Streptophyta</taxon>
        <taxon>Embryophyta</taxon>
        <taxon>Tracheophyta</taxon>
        <taxon>Spermatophyta</taxon>
        <taxon>Magnoliopsida</taxon>
        <taxon>eudicotyledons</taxon>
        <taxon>Gunneridae</taxon>
        <taxon>Pentapetalae</taxon>
        <taxon>asterids</taxon>
        <taxon>lamiids</taxon>
        <taxon>Lamiales</taxon>
        <taxon>Pedaliaceae</taxon>
        <taxon>Sesamum</taxon>
    </lineage>
</organism>
<feature type="binding site" evidence="3">
    <location>
        <begin position="425"/>
        <end position="432"/>
    </location>
    <ligand>
        <name>ATP</name>
        <dbReference type="ChEBI" id="CHEBI:30616"/>
    </ligand>
</feature>
<dbReference type="Gene3D" id="3.40.850.10">
    <property type="entry name" value="Kinesin motor domain"/>
    <property type="match status" value="1"/>
</dbReference>
<protein>
    <submittedName>
        <fullName evidence="7">Kinesin-like protein KIN-14J</fullName>
    </submittedName>
</protein>
<reference evidence="7" key="2">
    <citation type="journal article" date="2024" name="Plant">
        <title>Genomic evolution and insights into agronomic trait innovations of Sesamum species.</title>
        <authorList>
            <person name="Miao H."/>
            <person name="Wang L."/>
            <person name="Qu L."/>
            <person name="Liu H."/>
            <person name="Sun Y."/>
            <person name="Le M."/>
            <person name="Wang Q."/>
            <person name="Wei S."/>
            <person name="Zheng Y."/>
            <person name="Lin W."/>
            <person name="Duan Y."/>
            <person name="Cao H."/>
            <person name="Xiong S."/>
            <person name="Wang X."/>
            <person name="Wei L."/>
            <person name="Li C."/>
            <person name="Ma Q."/>
            <person name="Ju M."/>
            <person name="Zhao R."/>
            <person name="Li G."/>
            <person name="Mu C."/>
            <person name="Tian Q."/>
            <person name="Mei H."/>
            <person name="Zhang T."/>
            <person name="Gao T."/>
            <person name="Zhang H."/>
        </authorList>
    </citation>
    <scope>NUCLEOTIDE SEQUENCE</scope>
    <source>
        <strain evidence="7">3651</strain>
    </source>
</reference>
<dbReference type="GO" id="GO:0008017">
    <property type="term" value="F:microtubule binding"/>
    <property type="evidence" value="ECO:0007669"/>
    <property type="project" value="InterPro"/>
</dbReference>
<dbReference type="PANTHER" id="PTHR47972">
    <property type="entry name" value="KINESIN-LIKE PROTEIN KLP-3"/>
    <property type="match status" value="1"/>
</dbReference>
<feature type="coiled-coil region" evidence="4">
    <location>
        <begin position="162"/>
        <end position="228"/>
    </location>
</feature>
<comment type="similarity">
    <text evidence="1">Belongs to the TRAFAC class myosin-kinesin ATPase superfamily. Kinesin family. KIN-14 subfamily.</text>
</comment>
<dbReference type="InterPro" id="IPR027417">
    <property type="entry name" value="P-loop_NTPase"/>
</dbReference>
<dbReference type="InterPro" id="IPR027640">
    <property type="entry name" value="Kinesin-like_fam"/>
</dbReference>
<dbReference type="SMART" id="SM00129">
    <property type="entry name" value="KISc"/>
    <property type="match status" value="1"/>
</dbReference>
<dbReference type="FunFam" id="3.40.850.10:FF:000178">
    <property type="entry name" value="Kinesin-related protein3"/>
    <property type="match status" value="1"/>
</dbReference>
<evidence type="ECO:0000256" key="3">
    <source>
        <dbReference type="PROSITE-ProRule" id="PRU00283"/>
    </source>
</evidence>
<dbReference type="EMBL" id="JACGWO010000007">
    <property type="protein sequence ID" value="KAK4422602.1"/>
    <property type="molecule type" value="Genomic_DNA"/>
</dbReference>
<reference evidence="7" key="1">
    <citation type="submission" date="2020-06" db="EMBL/GenBank/DDBJ databases">
        <authorList>
            <person name="Li T."/>
            <person name="Hu X."/>
            <person name="Zhang T."/>
            <person name="Song X."/>
            <person name="Zhang H."/>
            <person name="Dai N."/>
            <person name="Sheng W."/>
            <person name="Hou X."/>
            <person name="Wei L."/>
        </authorList>
    </citation>
    <scope>NUCLEOTIDE SEQUENCE</scope>
    <source>
        <strain evidence="7">3651</strain>
        <tissue evidence="7">Leaf</tissue>
    </source>
</reference>
<dbReference type="Proteomes" id="UP001293254">
    <property type="component" value="Unassembled WGS sequence"/>
</dbReference>
<feature type="domain" description="Kinesin motor" evidence="6">
    <location>
        <begin position="341"/>
        <end position="697"/>
    </location>
</feature>
<dbReference type="InterPro" id="IPR036961">
    <property type="entry name" value="Kinesin_motor_dom_sf"/>
</dbReference>
<feature type="compositionally biased region" description="Polar residues" evidence="5">
    <location>
        <begin position="857"/>
        <end position="869"/>
    </location>
</feature>
<evidence type="ECO:0000256" key="1">
    <source>
        <dbReference type="ARBA" id="ARBA00010899"/>
    </source>
</evidence>
<feature type="compositionally biased region" description="Basic and acidic residues" evidence="5">
    <location>
        <begin position="878"/>
        <end position="888"/>
    </location>
</feature>
<evidence type="ECO:0000256" key="5">
    <source>
        <dbReference type="SAM" id="MobiDB-lite"/>
    </source>
</evidence>
<dbReference type="PROSITE" id="PS50067">
    <property type="entry name" value="KINESIN_MOTOR_2"/>
    <property type="match status" value="1"/>
</dbReference>
<dbReference type="GO" id="GO:0007018">
    <property type="term" value="P:microtubule-based movement"/>
    <property type="evidence" value="ECO:0007669"/>
    <property type="project" value="InterPro"/>
</dbReference>
<keyword evidence="3" id="KW-0547">Nucleotide-binding</keyword>
<dbReference type="SUPFAM" id="SSF52540">
    <property type="entry name" value="P-loop containing nucleoside triphosphate hydrolases"/>
    <property type="match status" value="1"/>
</dbReference>
<gene>
    <name evidence="7" type="ORF">Salat_1842700</name>
</gene>
<keyword evidence="3" id="KW-0067">ATP-binding</keyword>